<proteinExistence type="predicted"/>
<evidence type="ECO:0000256" key="1">
    <source>
        <dbReference type="SAM" id="Phobius"/>
    </source>
</evidence>
<evidence type="ECO:0000313" key="3">
    <source>
        <dbReference type="EMBL" id="QEW08290.1"/>
    </source>
</evidence>
<feature type="domain" description="DUF1468" evidence="2">
    <location>
        <begin position="31"/>
        <end position="166"/>
    </location>
</feature>
<dbReference type="KEGG" id="nik:F5I99_18330"/>
<keyword evidence="4" id="KW-1185">Reference proteome</keyword>
<keyword evidence="1" id="KW-0812">Transmembrane</keyword>
<gene>
    <name evidence="3" type="ORF">F5I99_18330</name>
</gene>
<dbReference type="InterPro" id="IPR009936">
    <property type="entry name" value="DUF1468"/>
</dbReference>
<name>A0A5J6LHW4_9GAMM</name>
<accession>A0A5J6LHW4</accession>
<keyword evidence="1" id="KW-1133">Transmembrane helix</keyword>
<dbReference type="Pfam" id="PF07331">
    <property type="entry name" value="TctB"/>
    <property type="match status" value="1"/>
</dbReference>
<reference evidence="3 4" key="1">
    <citation type="submission" date="2019-09" db="EMBL/GenBank/DDBJ databases">
        <title>Nitrincola iocasae sp. nov., a bacterium isolated from the sediment collected at a cold seep field in South China Sea.</title>
        <authorList>
            <person name="Zhang H."/>
            <person name="Wang H."/>
            <person name="Li C."/>
        </authorList>
    </citation>
    <scope>NUCLEOTIDE SEQUENCE [LARGE SCALE GENOMIC DNA]</scope>
    <source>
        <strain evidence="3 4">KXZD1103</strain>
    </source>
</reference>
<dbReference type="AlphaFoldDB" id="A0A5J6LHW4"/>
<evidence type="ECO:0000313" key="4">
    <source>
        <dbReference type="Proteomes" id="UP000325606"/>
    </source>
</evidence>
<organism evidence="3 4">
    <name type="scientific">Nitrincola iocasae</name>
    <dbReference type="NCBI Taxonomy" id="2614693"/>
    <lineage>
        <taxon>Bacteria</taxon>
        <taxon>Pseudomonadati</taxon>
        <taxon>Pseudomonadota</taxon>
        <taxon>Gammaproteobacteria</taxon>
        <taxon>Oceanospirillales</taxon>
        <taxon>Oceanospirillaceae</taxon>
        <taxon>Nitrincola</taxon>
    </lineage>
</organism>
<keyword evidence="1" id="KW-0472">Membrane</keyword>
<feature type="transmembrane region" description="Helical" evidence="1">
    <location>
        <begin position="101"/>
        <end position="133"/>
    </location>
</feature>
<dbReference type="EMBL" id="CP044222">
    <property type="protein sequence ID" value="QEW08290.1"/>
    <property type="molecule type" value="Genomic_DNA"/>
</dbReference>
<feature type="transmembrane region" description="Helical" evidence="1">
    <location>
        <begin position="139"/>
        <end position="159"/>
    </location>
</feature>
<feature type="transmembrane region" description="Helical" evidence="1">
    <location>
        <begin position="60"/>
        <end position="81"/>
    </location>
</feature>
<feature type="transmembrane region" description="Helical" evidence="1">
    <location>
        <begin position="30"/>
        <end position="48"/>
    </location>
</feature>
<sequence length="171" mass="19090">MSHCITAIHSIRQNFTTINRCLMKALHSDLVIGLVMLLFSIAFYSLSAQMPADPAVFPKLILVTFAVFSLFIVWTGIAKTLASKKQGTQHLAVFENIRGPIVTFVALCIYVALISILGFFVASSLTAVFFMLYFGVKSYLQVLLVLVIMNSFIYMLFVWQLRISLPTGLLL</sequence>
<dbReference type="Proteomes" id="UP000325606">
    <property type="component" value="Chromosome"/>
</dbReference>
<evidence type="ECO:0000259" key="2">
    <source>
        <dbReference type="Pfam" id="PF07331"/>
    </source>
</evidence>
<protein>
    <submittedName>
        <fullName evidence="3">Tripartite tricarboxylate transporter TctB family protein</fullName>
    </submittedName>
</protein>